<reference evidence="20 21" key="1">
    <citation type="submission" date="2014-03" db="EMBL/GenBank/DDBJ databases">
        <title>Genomics of Bifidobacteria.</title>
        <authorList>
            <person name="Ventura M."/>
            <person name="Milani C."/>
            <person name="Lugli G.A."/>
        </authorList>
    </citation>
    <scope>NUCLEOTIDE SEQUENCE [LARGE SCALE GENOMIC DNA]</scope>
    <source>
        <strain evidence="20 21">LMG 11597</strain>
    </source>
</reference>
<dbReference type="GO" id="GO:0008360">
    <property type="term" value="P:regulation of cell shape"/>
    <property type="evidence" value="ECO:0007669"/>
    <property type="project" value="UniProtKB-KW"/>
</dbReference>
<dbReference type="PROSITE" id="PS00428">
    <property type="entry name" value="FTSW_RODA_SPOVE"/>
    <property type="match status" value="1"/>
</dbReference>
<dbReference type="PANTHER" id="PTHR30474:SF2">
    <property type="entry name" value="PEPTIDOGLYCAN GLYCOSYLTRANSFERASE FTSW-RELATED"/>
    <property type="match status" value="1"/>
</dbReference>
<evidence type="ECO:0000256" key="10">
    <source>
        <dbReference type="ARBA" id="ARBA00032370"/>
    </source>
</evidence>
<dbReference type="GO" id="GO:0051301">
    <property type="term" value="P:cell division"/>
    <property type="evidence" value="ECO:0007669"/>
    <property type="project" value="InterPro"/>
</dbReference>
<protein>
    <recommendedName>
        <fullName evidence="13">Probable peptidoglycan glycosyltransferase FtsW</fullName>
        <ecNumber evidence="15">2.4.99.28</ecNumber>
    </recommendedName>
    <alternativeName>
        <fullName evidence="14">Cell division protein FtsW</fullName>
    </alternativeName>
    <alternativeName>
        <fullName evidence="11">Cell wall polymerase</fullName>
    </alternativeName>
    <alternativeName>
        <fullName evidence="10">Peptidoglycan polymerase</fullName>
    </alternativeName>
</protein>
<evidence type="ECO:0000256" key="4">
    <source>
        <dbReference type="ARBA" id="ARBA00022679"/>
    </source>
</evidence>
<keyword evidence="7" id="KW-0573">Peptidoglycan synthesis</keyword>
<evidence type="ECO:0000256" key="18">
    <source>
        <dbReference type="SAM" id="MobiDB-lite"/>
    </source>
</evidence>
<feature type="transmembrane region" description="Helical" evidence="19">
    <location>
        <begin position="225"/>
        <end position="247"/>
    </location>
</feature>
<comment type="subcellular location">
    <subcellularLocation>
        <location evidence="1">Membrane</location>
        <topology evidence="1">Multi-pass membrane protein</topology>
    </subcellularLocation>
</comment>
<keyword evidence="8 19" id="KW-1133">Transmembrane helix</keyword>
<keyword evidence="4" id="KW-0808">Transferase</keyword>
<evidence type="ECO:0000256" key="14">
    <source>
        <dbReference type="ARBA" id="ARBA00041418"/>
    </source>
</evidence>
<dbReference type="Pfam" id="PF01098">
    <property type="entry name" value="FTSW_RODA_SPOVE"/>
    <property type="match status" value="1"/>
</dbReference>
<accession>A0A087DTX7</accession>
<evidence type="ECO:0000256" key="19">
    <source>
        <dbReference type="SAM" id="Phobius"/>
    </source>
</evidence>
<dbReference type="EC" id="2.4.99.28" evidence="15"/>
<evidence type="ECO:0000256" key="16">
    <source>
        <dbReference type="ARBA" id="ARBA00049902"/>
    </source>
</evidence>
<evidence type="ECO:0000256" key="9">
    <source>
        <dbReference type="ARBA" id="ARBA00023136"/>
    </source>
</evidence>
<dbReference type="EMBL" id="JGZR01000016">
    <property type="protein sequence ID" value="KFI98977.1"/>
    <property type="molecule type" value="Genomic_DNA"/>
</dbReference>
<evidence type="ECO:0000256" key="12">
    <source>
        <dbReference type="ARBA" id="ARBA00038053"/>
    </source>
</evidence>
<evidence type="ECO:0000256" key="3">
    <source>
        <dbReference type="ARBA" id="ARBA00022676"/>
    </source>
</evidence>
<dbReference type="InterPro" id="IPR018365">
    <property type="entry name" value="Cell_cycle_FtsW-rel_CS"/>
</dbReference>
<feature type="transmembrane region" description="Helical" evidence="19">
    <location>
        <begin position="366"/>
        <end position="388"/>
    </location>
</feature>
<evidence type="ECO:0000256" key="8">
    <source>
        <dbReference type="ARBA" id="ARBA00022989"/>
    </source>
</evidence>
<dbReference type="GO" id="GO:0008955">
    <property type="term" value="F:peptidoglycan glycosyltransferase activity"/>
    <property type="evidence" value="ECO:0007669"/>
    <property type="project" value="UniProtKB-EC"/>
</dbReference>
<dbReference type="GO" id="GO:0009252">
    <property type="term" value="P:peptidoglycan biosynthetic process"/>
    <property type="evidence" value="ECO:0007669"/>
    <property type="project" value="UniProtKB-KW"/>
</dbReference>
<dbReference type="AlphaFoldDB" id="A0A087DTX7"/>
<comment type="function">
    <text evidence="17">Peptidoglycan polymerase that is essential for cell division.</text>
</comment>
<dbReference type="PANTHER" id="PTHR30474">
    <property type="entry name" value="CELL CYCLE PROTEIN"/>
    <property type="match status" value="1"/>
</dbReference>
<organism evidence="20 21">
    <name type="scientific">Bifidobacterium subtile</name>
    <dbReference type="NCBI Taxonomy" id="77635"/>
    <lineage>
        <taxon>Bacteria</taxon>
        <taxon>Bacillati</taxon>
        <taxon>Actinomycetota</taxon>
        <taxon>Actinomycetes</taxon>
        <taxon>Bifidobacteriales</taxon>
        <taxon>Bifidobacteriaceae</taxon>
        <taxon>Bifidobacterium</taxon>
    </lineage>
</organism>
<keyword evidence="6" id="KW-0133">Cell shape</keyword>
<proteinExistence type="inferred from homology"/>
<feature type="transmembrane region" description="Helical" evidence="19">
    <location>
        <begin position="395"/>
        <end position="421"/>
    </location>
</feature>
<evidence type="ECO:0000256" key="2">
    <source>
        <dbReference type="ARBA" id="ARBA00004752"/>
    </source>
</evidence>
<evidence type="ECO:0000256" key="1">
    <source>
        <dbReference type="ARBA" id="ARBA00004141"/>
    </source>
</evidence>
<feature type="compositionally biased region" description="Gly residues" evidence="18">
    <location>
        <begin position="63"/>
        <end position="74"/>
    </location>
</feature>
<evidence type="ECO:0000256" key="15">
    <source>
        <dbReference type="ARBA" id="ARBA00044770"/>
    </source>
</evidence>
<dbReference type="STRING" id="77635.BISU_2178"/>
<gene>
    <name evidence="20" type="ORF">BISU_2178</name>
</gene>
<dbReference type="OrthoDB" id="9768187at2"/>
<keyword evidence="5 19" id="KW-0812">Transmembrane</keyword>
<feature type="transmembrane region" description="Helical" evidence="19">
    <location>
        <begin position="191"/>
        <end position="213"/>
    </location>
</feature>
<feature type="region of interest" description="Disordered" evidence="18">
    <location>
        <begin position="1"/>
        <end position="77"/>
    </location>
</feature>
<comment type="pathway">
    <text evidence="2">Cell wall biogenesis; peptidoglycan biosynthesis.</text>
</comment>
<keyword evidence="9 19" id="KW-0472">Membrane</keyword>
<evidence type="ECO:0000313" key="20">
    <source>
        <dbReference type="EMBL" id="KFI98977.1"/>
    </source>
</evidence>
<feature type="transmembrane region" description="Helical" evidence="19">
    <location>
        <begin position="427"/>
        <end position="449"/>
    </location>
</feature>
<dbReference type="RefSeq" id="WP_081672707.1">
    <property type="nucleotide sequence ID" value="NZ_CP062939.1"/>
</dbReference>
<feature type="transmembrane region" description="Helical" evidence="19">
    <location>
        <begin position="134"/>
        <end position="152"/>
    </location>
</feature>
<evidence type="ECO:0000256" key="6">
    <source>
        <dbReference type="ARBA" id="ARBA00022960"/>
    </source>
</evidence>
<dbReference type="GO" id="GO:0005886">
    <property type="term" value="C:plasma membrane"/>
    <property type="evidence" value="ECO:0007669"/>
    <property type="project" value="TreeGrafter"/>
</dbReference>
<evidence type="ECO:0000256" key="17">
    <source>
        <dbReference type="ARBA" id="ARBA00049966"/>
    </source>
</evidence>
<dbReference type="GO" id="GO:0015648">
    <property type="term" value="F:lipid-linked peptidoglycan transporter activity"/>
    <property type="evidence" value="ECO:0007669"/>
    <property type="project" value="TreeGrafter"/>
</dbReference>
<evidence type="ECO:0000256" key="13">
    <source>
        <dbReference type="ARBA" id="ARBA00041185"/>
    </source>
</evidence>
<dbReference type="Proteomes" id="UP000029055">
    <property type="component" value="Unassembled WGS sequence"/>
</dbReference>
<feature type="transmembrane region" description="Helical" evidence="19">
    <location>
        <begin position="276"/>
        <end position="293"/>
    </location>
</feature>
<evidence type="ECO:0000256" key="5">
    <source>
        <dbReference type="ARBA" id="ARBA00022692"/>
    </source>
</evidence>
<feature type="compositionally biased region" description="Low complexity" evidence="18">
    <location>
        <begin position="34"/>
        <end position="51"/>
    </location>
</feature>
<dbReference type="eggNOG" id="COG0772">
    <property type="taxonomic scope" value="Bacteria"/>
</dbReference>
<evidence type="ECO:0000256" key="11">
    <source>
        <dbReference type="ARBA" id="ARBA00033270"/>
    </source>
</evidence>
<feature type="compositionally biased region" description="Basic residues" evidence="18">
    <location>
        <begin position="1"/>
        <end position="15"/>
    </location>
</feature>
<feature type="transmembrane region" description="Helical" evidence="19">
    <location>
        <begin position="164"/>
        <end position="185"/>
    </location>
</feature>
<dbReference type="InterPro" id="IPR001182">
    <property type="entry name" value="FtsW/RodA"/>
</dbReference>
<evidence type="ECO:0000256" key="7">
    <source>
        <dbReference type="ARBA" id="ARBA00022984"/>
    </source>
</evidence>
<name>A0A087DTX7_9BIFI</name>
<comment type="similarity">
    <text evidence="12">Belongs to the SEDS family. FtsW subfamily.</text>
</comment>
<keyword evidence="21" id="KW-1185">Reference proteome</keyword>
<feature type="transmembrane region" description="Helical" evidence="19">
    <location>
        <begin position="102"/>
        <end position="128"/>
    </location>
</feature>
<keyword evidence="3" id="KW-0328">Glycosyltransferase</keyword>
<dbReference type="GO" id="GO:0032153">
    <property type="term" value="C:cell division site"/>
    <property type="evidence" value="ECO:0007669"/>
    <property type="project" value="TreeGrafter"/>
</dbReference>
<feature type="transmembrane region" description="Helical" evidence="19">
    <location>
        <begin position="253"/>
        <end position="269"/>
    </location>
</feature>
<evidence type="ECO:0000313" key="21">
    <source>
        <dbReference type="Proteomes" id="UP000029055"/>
    </source>
</evidence>
<comment type="catalytic activity">
    <reaction evidence="16">
        <text>[GlcNAc-(1-&gt;4)-Mur2Ac(oyl-L-Ala-gamma-D-Glu-L-Lys-D-Ala-D-Ala)](n)-di-trans,octa-cis-undecaprenyl diphosphate + beta-D-GlcNAc-(1-&gt;4)-Mur2Ac(oyl-L-Ala-gamma-D-Glu-L-Lys-D-Ala-D-Ala)-di-trans,octa-cis-undecaprenyl diphosphate = [GlcNAc-(1-&gt;4)-Mur2Ac(oyl-L-Ala-gamma-D-Glu-L-Lys-D-Ala-D-Ala)](n+1)-di-trans,octa-cis-undecaprenyl diphosphate + di-trans,octa-cis-undecaprenyl diphosphate + H(+)</text>
        <dbReference type="Rhea" id="RHEA:23708"/>
        <dbReference type="Rhea" id="RHEA-COMP:9602"/>
        <dbReference type="Rhea" id="RHEA-COMP:9603"/>
        <dbReference type="ChEBI" id="CHEBI:15378"/>
        <dbReference type="ChEBI" id="CHEBI:58405"/>
        <dbReference type="ChEBI" id="CHEBI:60033"/>
        <dbReference type="ChEBI" id="CHEBI:78435"/>
        <dbReference type="EC" id="2.4.99.28"/>
    </reaction>
</comment>
<comment type="caution">
    <text evidence="20">The sequence shown here is derived from an EMBL/GenBank/DDBJ whole genome shotgun (WGS) entry which is preliminary data.</text>
</comment>
<sequence>MANGKRPRSSRRTASSRKAGTTDNPDKVGKAAARRNGSTSGSGSAARGSAARRYDDERRLTGGSRGGDNAGGGAGRDRRGGYGGSGFRALSNPLWCYHGFRIAVIALTCFGVIMVFSSSAVTMISLGVSPWKQAITQGVYCVLGFVLGIAAMHVPVAAYRRFGFLFLCFAIALQLVTLTPLGVSVNGNSGWIGIPGVFTMQPAEVVKLALCVWMPTAMESSTRRYAAEGLKAYALPSGMFAACLLAVMAGKDLGTAMILVFIGAAALLVGGFPLRWFGGIAALLVVFIAAFVVTSPNRMKRILAAYQPCSANDVADVCYQAIHAKYAMGSGGLLGVGIGNSREKWNYLPEAHNDFIFAIIGEETGFLGAVMVIVLFAIVGWCLICVALQTQKRYVSMVLVCIAVWLVGQGLVNIMVVIGLLPVMGVPLPFVSAGGSSLIMCLVAAGVGASMMRAQPQISAGTSPLNA</sequence>